<dbReference type="STRING" id="945713.IALB_1970"/>
<evidence type="ECO:0008006" key="4">
    <source>
        <dbReference type="Google" id="ProtNLM"/>
    </source>
</evidence>
<feature type="transmembrane region" description="Helical" evidence="1">
    <location>
        <begin position="261"/>
        <end position="278"/>
    </location>
</feature>
<feature type="transmembrane region" description="Helical" evidence="1">
    <location>
        <begin position="343"/>
        <end position="365"/>
    </location>
</feature>
<dbReference type="Proteomes" id="UP000007394">
    <property type="component" value="Chromosome"/>
</dbReference>
<feature type="transmembrane region" description="Helical" evidence="1">
    <location>
        <begin position="154"/>
        <end position="175"/>
    </location>
</feature>
<dbReference type="HOGENOM" id="CLU_606589_0_0_10"/>
<evidence type="ECO:0000256" key="1">
    <source>
        <dbReference type="SAM" id="Phobius"/>
    </source>
</evidence>
<organism evidence="2 3">
    <name type="scientific">Ignavibacterium album (strain DSM 19864 / JCM 16511 / NBRC 101810 / Mat9-16)</name>
    <dbReference type="NCBI Taxonomy" id="945713"/>
    <lineage>
        <taxon>Bacteria</taxon>
        <taxon>Pseudomonadati</taxon>
        <taxon>Ignavibacteriota</taxon>
        <taxon>Ignavibacteria</taxon>
        <taxon>Ignavibacteriales</taxon>
        <taxon>Ignavibacteriaceae</taxon>
        <taxon>Ignavibacterium</taxon>
    </lineage>
</organism>
<keyword evidence="3" id="KW-1185">Reference proteome</keyword>
<accession>I0AL19</accession>
<keyword evidence="1" id="KW-0812">Transmembrane</keyword>
<keyword evidence="1" id="KW-0472">Membrane</keyword>
<sequence>MFKNKINFLQIILSLFLICTQAAFFFAEKDITTYTISFILSSAVYLLFTISTLKFEFDNKKLWLLIFIFFLIKILFITTEPIGSDDYYRYIWDGKVQLNGINPYLYKPNAEELNSLHSDLLPDKVSFPNIKTIYFPVAQWIFVLAYKVSGENAIGLKLIYLLFELITLFALYFLLKRFVIDRKYLLLYATLPLITFQFFIDAHIDIVGTALMIASIAFYFYDKKLFSYILLGLSLSVKPTGLLLLPFYFQNVIALKEKVKSVIIPIIVFVITFLPYLFTATPLDTLVNYSVNWTFNGMIYNTLRLIISNNYTIRFICGILFILVFVYLYFIKIELIKKIYLSLFLLMIFSPVVHPWYLIWFAVLLPVMKSYSGIYFVSIISLTFLTVIKFQTTGVWNESTVILLIEYIPLAAIFFYELLKQEN</sequence>
<dbReference type="KEGG" id="ial:IALB_1970"/>
<name>I0AL19_IGNAJ</name>
<feature type="transmembrane region" description="Helical" evidence="1">
    <location>
        <begin position="32"/>
        <end position="50"/>
    </location>
</feature>
<dbReference type="EMBL" id="CP003418">
    <property type="protein sequence ID" value="AFH49676.1"/>
    <property type="molecule type" value="Genomic_DNA"/>
</dbReference>
<evidence type="ECO:0000313" key="3">
    <source>
        <dbReference type="Proteomes" id="UP000007394"/>
    </source>
</evidence>
<feature type="transmembrane region" description="Helical" evidence="1">
    <location>
        <begin position="371"/>
        <end position="388"/>
    </location>
</feature>
<feature type="transmembrane region" description="Helical" evidence="1">
    <location>
        <begin position="62"/>
        <end position="79"/>
    </location>
</feature>
<dbReference type="PATRIC" id="fig|945713.3.peg.1975"/>
<keyword evidence="1" id="KW-1133">Transmembrane helix</keyword>
<feature type="transmembrane region" description="Helical" evidence="1">
    <location>
        <begin position="187"/>
        <end position="220"/>
    </location>
</feature>
<protein>
    <recommendedName>
        <fullName evidence="4">DUF2029 domain-containing protein</fullName>
    </recommendedName>
</protein>
<reference evidence="2 3" key="1">
    <citation type="journal article" date="2012" name="Front. Microbiol.">
        <title>Complete genome of Ignavibacterium album, a metabolically versatile, flagellated, facultative anaerobe from the phylum Chlorobi.</title>
        <authorList>
            <person name="Liu Z."/>
            <person name="Frigaard N.-U."/>
            <person name="Vogl K."/>
            <person name="Iino T."/>
            <person name="Ohkuma M."/>
            <person name="Overmann J."/>
            <person name="Bryant D.A."/>
        </authorList>
    </citation>
    <scope>NUCLEOTIDE SEQUENCE [LARGE SCALE GENOMIC DNA]</scope>
    <source>
        <strain evidence="3">DSM 19864 / JCM 16511 / NBRC 101810 / Mat9-16</strain>
    </source>
</reference>
<feature type="transmembrane region" description="Helical" evidence="1">
    <location>
        <begin position="311"/>
        <end position="331"/>
    </location>
</feature>
<proteinExistence type="predicted"/>
<dbReference type="Pfam" id="PF26314">
    <property type="entry name" value="MptA_B_family"/>
    <property type="match status" value="1"/>
</dbReference>
<dbReference type="eggNOG" id="COG1216">
    <property type="taxonomic scope" value="Bacteria"/>
</dbReference>
<feature type="transmembrane region" description="Helical" evidence="1">
    <location>
        <begin position="226"/>
        <end position="249"/>
    </location>
</feature>
<dbReference type="AlphaFoldDB" id="I0AL19"/>
<evidence type="ECO:0000313" key="2">
    <source>
        <dbReference type="EMBL" id="AFH49676.1"/>
    </source>
</evidence>
<feature type="transmembrane region" description="Helical" evidence="1">
    <location>
        <begin position="400"/>
        <end position="419"/>
    </location>
</feature>
<gene>
    <name evidence="2" type="ordered locus">IALB_1970</name>
</gene>